<keyword evidence="1" id="KW-1133">Transmembrane helix</keyword>
<evidence type="ECO:0008006" key="4">
    <source>
        <dbReference type="Google" id="ProtNLM"/>
    </source>
</evidence>
<sequence length="245" mass="27163">MLDLSEIPENLQSTDGPLAAEYIRQIIDRVGYSIWQEVPDDPNQRQPYIVYEHALGAIAIDRYPQEDGTVHWLFTADSLAAAPEIYDAMQNLALADGVVASEPLTNAFKLRSQLKEISPRLLRRPFLLENWQWIAIAGTLLLTVALSWVIVWLGRILTTAMLRVGKARPEMRASMASAFGWPARMFVAGGILTVLLREIGLRQDVSAVGNSFALLLMLLGGTFFLYRLVQTATMALAHPAAKSLT</sequence>
<comment type="caution">
    <text evidence="2">The sequence shown here is derived from an EMBL/GenBank/DDBJ whole genome shotgun (WGS) entry which is preliminary data.</text>
</comment>
<keyword evidence="3" id="KW-1185">Reference proteome</keyword>
<proteinExistence type="predicted"/>
<evidence type="ECO:0000313" key="2">
    <source>
        <dbReference type="EMBL" id="MFD1483527.1"/>
    </source>
</evidence>
<feature type="transmembrane region" description="Helical" evidence="1">
    <location>
        <begin position="175"/>
        <end position="196"/>
    </location>
</feature>
<keyword evidence="1" id="KW-0472">Membrane</keyword>
<evidence type="ECO:0000313" key="3">
    <source>
        <dbReference type="Proteomes" id="UP001597302"/>
    </source>
</evidence>
<organism evidence="2 3">
    <name type="scientific">Paracoccus nototheniae</name>
    <dbReference type="NCBI Taxonomy" id="2489002"/>
    <lineage>
        <taxon>Bacteria</taxon>
        <taxon>Pseudomonadati</taxon>
        <taxon>Pseudomonadota</taxon>
        <taxon>Alphaproteobacteria</taxon>
        <taxon>Rhodobacterales</taxon>
        <taxon>Paracoccaceae</taxon>
        <taxon>Paracoccus</taxon>
    </lineage>
</organism>
<name>A0ABW4E0L9_9RHOB</name>
<keyword evidence="1" id="KW-0812">Transmembrane</keyword>
<feature type="transmembrane region" description="Helical" evidence="1">
    <location>
        <begin position="131"/>
        <end position="154"/>
    </location>
</feature>
<feature type="transmembrane region" description="Helical" evidence="1">
    <location>
        <begin position="208"/>
        <end position="229"/>
    </location>
</feature>
<feature type="non-terminal residue" evidence="2">
    <location>
        <position position="245"/>
    </location>
</feature>
<reference evidence="3" key="1">
    <citation type="journal article" date="2019" name="Int. J. Syst. Evol. Microbiol.">
        <title>The Global Catalogue of Microorganisms (GCM) 10K type strain sequencing project: providing services to taxonomists for standard genome sequencing and annotation.</title>
        <authorList>
            <consortium name="The Broad Institute Genomics Platform"/>
            <consortium name="The Broad Institute Genome Sequencing Center for Infectious Disease"/>
            <person name="Wu L."/>
            <person name="Ma J."/>
        </authorList>
    </citation>
    <scope>NUCLEOTIDE SEQUENCE [LARGE SCALE GENOMIC DNA]</scope>
    <source>
        <strain evidence="3">CCM 8875</strain>
    </source>
</reference>
<protein>
    <recommendedName>
        <fullName evidence="4">DUF1430 domain-containing protein</fullName>
    </recommendedName>
</protein>
<dbReference type="RefSeq" id="WP_379107703.1">
    <property type="nucleotide sequence ID" value="NZ_JBHTOQ010000077.1"/>
</dbReference>
<dbReference type="EMBL" id="JBHTOQ010000077">
    <property type="protein sequence ID" value="MFD1483527.1"/>
    <property type="molecule type" value="Genomic_DNA"/>
</dbReference>
<accession>A0ABW4E0L9</accession>
<evidence type="ECO:0000256" key="1">
    <source>
        <dbReference type="SAM" id="Phobius"/>
    </source>
</evidence>
<dbReference type="Proteomes" id="UP001597302">
    <property type="component" value="Unassembled WGS sequence"/>
</dbReference>
<gene>
    <name evidence="2" type="ORF">ACFQ5P_19740</name>
</gene>